<dbReference type="PANTHER" id="PTHR13149:SF0">
    <property type="entry name" value="VACUOLAR PROTEIN-SORTING-ASSOCIATED PROTEIN 25"/>
    <property type="match status" value="1"/>
</dbReference>
<protein>
    <recommendedName>
        <fullName evidence="4">ESCRT-II complex subunit VPS25</fullName>
    </recommendedName>
</protein>
<evidence type="ECO:0000313" key="6">
    <source>
        <dbReference type="EMBL" id="PWI76471.1"/>
    </source>
</evidence>
<dbReference type="EMBL" id="LCWV01000001">
    <property type="protein sequence ID" value="PWI76471.1"/>
    <property type="molecule type" value="Genomic_DNA"/>
</dbReference>
<dbReference type="PANTHER" id="PTHR13149">
    <property type="entry name" value="VACUOLAR PROTEIN SORTING-ASSOCIATED PROTEIN VPS25"/>
    <property type="match status" value="1"/>
</dbReference>
<evidence type="ECO:0000313" key="7">
    <source>
        <dbReference type="Proteomes" id="UP000245956"/>
    </source>
</evidence>
<dbReference type="GO" id="GO:0005198">
    <property type="term" value="F:structural molecule activity"/>
    <property type="evidence" value="ECO:0007669"/>
    <property type="project" value="TreeGrafter"/>
</dbReference>
<evidence type="ECO:0000256" key="2">
    <source>
        <dbReference type="ARBA" id="ARBA00022448"/>
    </source>
</evidence>
<dbReference type="GO" id="GO:0000814">
    <property type="term" value="C:ESCRT II complex"/>
    <property type="evidence" value="ECO:0007669"/>
    <property type="project" value="InterPro"/>
</dbReference>
<feature type="compositionally biased region" description="Pro residues" evidence="5">
    <location>
        <begin position="191"/>
        <end position="208"/>
    </location>
</feature>
<dbReference type="Gene3D" id="1.10.10.10">
    <property type="entry name" value="Winged helix-like DNA-binding domain superfamily/Winged helix DNA-binding domain"/>
    <property type="match status" value="1"/>
</dbReference>
<comment type="similarity">
    <text evidence="1">Belongs to the VPS25 family.</text>
</comment>
<dbReference type="InterPro" id="IPR014041">
    <property type="entry name" value="ESCRT-II_cplx_Vps25-sub_N"/>
</dbReference>
<dbReference type="InterPro" id="IPR008570">
    <property type="entry name" value="ESCRT-II_cplx_Vps25-sub"/>
</dbReference>
<feature type="region of interest" description="Disordered" evidence="5">
    <location>
        <begin position="186"/>
        <end position="237"/>
    </location>
</feature>
<organism evidence="6 7">
    <name type="scientific">Purpureocillium lilacinum</name>
    <name type="common">Paecilomyces lilacinus</name>
    <dbReference type="NCBI Taxonomy" id="33203"/>
    <lineage>
        <taxon>Eukaryota</taxon>
        <taxon>Fungi</taxon>
        <taxon>Dikarya</taxon>
        <taxon>Ascomycota</taxon>
        <taxon>Pezizomycotina</taxon>
        <taxon>Sordariomycetes</taxon>
        <taxon>Hypocreomycetidae</taxon>
        <taxon>Hypocreales</taxon>
        <taxon>Ophiocordycipitaceae</taxon>
        <taxon>Purpureocillium</taxon>
    </lineage>
</organism>
<evidence type="ECO:0000256" key="5">
    <source>
        <dbReference type="SAM" id="MobiDB-lite"/>
    </source>
</evidence>
<dbReference type="GO" id="GO:0043328">
    <property type="term" value="P:protein transport to vacuole involved in ubiquitin-dependent protein catabolic process via the multivesicular body sorting pathway"/>
    <property type="evidence" value="ECO:0007669"/>
    <property type="project" value="TreeGrafter"/>
</dbReference>
<dbReference type="FunFam" id="1.10.10.10:FF:000141">
    <property type="entry name" value="vacuolar protein-sorting-associated protein 25"/>
    <property type="match status" value="1"/>
</dbReference>
<dbReference type="SUPFAM" id="SSF46785">
    <property type="entry name" value="Winged helix' DNA-binding domain"/>
    <property type="match status" value="2"/>
</dbReference>
<evidence type="ECO:0000256" key="3">
    <source>
        <dbReference type="ARBA" id="ARBA00022927"/>
    </source>
</evidence>
<dbReference type="GO" id="GO:0042803">
    <property type="term" value="F:protein homodimerization activity"/>
    <property type="evidence" value="ECO:0007669"/>
    <property type="project" value="TreeGrafter"/>
</dbReference>
<evidence type="ECO:0000256" key="4">
    <source>
        <dbReference type="ARBA" id="ARBA00030094"/>
    </source>
</evidence>
<comment type="caution">
    <text evidence="6">The sequence shown here is derived from an EMBL/GenBank/DDBJ whole genome shotgun (WGS) entry which is preliminary data.</text>
</comment>
<gene>
    <name evidence="6" type="ORF">PCL_03665</name>
</gene>
<dbReference type="Proteomes" id="UP000245956">
    <property type="component" value="Unassembled WGS sequence"/>
</dbReference>
<accession>A0A2U3EPP4</accession>
<evidence type="ECO:0000256" key="1">
    <source>
        <dbReference type="ARBA" id="ARBA00009674"/>
    </source>
</evidence>
<dbReference type="AlphaFoldDB" id="A0A2U3EPP4"/>
<dbReference type="InterPro" id="IPR036388">
    <property type="entry name" value="WH-like_DNA-bd_sf"/>
</dbReference>
<reference evidence="6 7" key="1">
    <citation type="journal article" date="2016" name="Front. Microbiol.">
        <title>Genome and transcriptome sequences reveal the specific parasitism of the nematophagous Purpureocillium lilacinum 36-1.</title>
        <authorList>
            <person name="Xie J."/>
            <person name="Li S."/>
            <person name="Mo C."/>
            <person name="Xiao X."/>
            <person name="Peng D."/>
            <person name="Wang G."/>
            <person name="Xiao Y."/>
        </authorList>
    </citation>
    <scope>NUCLEOTIDE SEQUENCE [LARGE SCALE GENOMIC DNA]</scope>
    <source>
        <strain evidence="6 7">36-1</strain>
    </source>
</reference>
<dbReference type="Pfam" id="PF05871">
    <property type="entry name" value="ESCRT-II"/>
    <property type="match status" value="1"/>
</dbReference>
<sequence>MASSHVASLVARPSCTASEGPLVAMKRTDEHHIDAMGPPFPGLPPGLVPRLRGAKIERERDREQDKRREAPVETQKTVVVVLIGITRFNARRLIGRRLSRWLSPGTAISRAGDWPAGFEAGAAGDCDSFSQDSGDAAFCLWSLGAEQSRVLFVAALGRWRKEVETALSSGLAVGWLQWAFIAATGGQAPSSQPPPPPTTTAATSPPPDLSGSIPAGLAPSTSSPQPPPPAASSSTSTTAASPSCSFAFPREYHFPAFFTRQTNLTTHHAQLTKWSALVLAYARHHRIFRLALSAAADSDLFRNPRIDRRLGPADIRELVDFMRKDGRAEYYYHSSSGGGGGGGAAAGKEGDVVFIYWRKPEEWAAAVEAYVEETGQKGSVLTVYELTEGEGTRGTELHGMDSEVLLKALNVLVKRGKAQIFGQEDSLGVKFF</sequence>
<keyword evidence="3" id="KW-0653">Protein transport</keyword>
<proteinExistence type="inferred from homology"/>
<keyword evidence="2" id="KW-0813">Transport</keyword>
<name>A0A2U3EPP4_PURLI</name>
<dbReference type="InterPro" id="IPR036390">
    <property type="entry name" value="WH_DNA-bd_sf"/>
</dbReference>
<dbReference type="Gene3D" id="1.10.10.570">
    <property type="entry name" value="Winged helix' DNA-binding domain. Chain C. Domain 1"/>
    <property type="match status" value="1"/>
</dbReference>
<dbReference type="GO" id="GO:0016236">
    <property type="term" value="P:macroautophagy"/>
    <property type="evidence" value="ECO:0007669"/>
    <property type="project" value="UniProtKB-ARBA"/>
</dbReference>